<dbReference type="AlphaFoldDB" id="A0AAF0UWQ4"/>
<protein>
    <submittedName>
        <fullName evidence="1">Uncharacterized protein</fullName>
    </submittedName>
</protein>
<name>A0AAF0UWQ4_SOLVR</name>
<organism evidence="1 2">
    <name type="scientific">Solanum verrucosum</name>
    <dbReference type="NCBI Taxonomy" id="315347"/>
    <lineage>
        <taxon>Eukaryota</taxon>
        <taxon>Viridiplantae</taxon>
        <taxon>Streptophyta</taxon>
        <taxon>Embryophyta</taxon>
        <taxon>Tracheophyta</taxon>
        <taxon>Spermatophyta</taxon>
        <taxon>Magnoliopsida</taxon>
        <taxon>eudicotyledons</taxon>
        <taxon>Gunneridae</taxon>
        <taxon>Pentapetalae</taxon>
        <taxon>asterids</taxon>
        <taxon>lamiids</taxon>
        <taxon>Solanales</taxon>
        <taxon>Solanaceae</taxon>
        <taxon>Solanoideae</taxon>
        <taxon>Solaneae</taxon>
        <taxon>Solanum</taxon>
    </lineage>
</organism>
<dbReference type="Proteomes" id="UP001234989">
    <property type="component" value="Chromosome 11"/>
</dbReference>
<dbReference type="EMBL" id="CP133622">
    <property type="protein sequence ID" value="WMV54175.1"/>
    <property type="molecule type" value="Genomic_DNA"/>
</dbReference>
<evidence type="ECO:0000313" key="1">
    <source>
        <dbReference type="EMBL" id="WMV54175.1"/>
    </source>
</evidence>
<proteinExistence type="predicted"/>
<reference evidence="1" key="1">
    <citation type="submission" date="2023-08" db="EMBL/GenBank/DDBJ databases">
        <title>A de novo genome assembly of Solanum verrucosum Schlechtendal, a Mexican diploid species geographically isolated from the other diploid A-genome species in potato relatives.</title>
        <authorList>
            <person name="Hosaka K."/>
        </authorList>
    </citation>
    <scope>NUCLEOTIDE SEQUENCE</scope>
    <source>
        <tissue evidence="1">Young leaves</tissue>
    </source>
</reference>
<keyword evidence="2" id="KW-1185">Reference proteome</keyword>
<gene>
    <name evidence="1" type="ORF">MTR67_047560</name>
</gene>
<accession>A0AAF0UWQ4</accession>
<evidence type="ECO:0000313" key="2">
    <source>
        <dbReference type="Proteomes" id="UP001234989"/>
    </source>
</evidence>
<sequence>MSNAEIRSTFKMLAQALTTQAQTIMDQINREMVAPTNPIRGMAVSRVREFLRMNPPKFSGSKMEEGLNGFIEEVYKVLAIMRVTTVEKAELAAY</sequence>